<dbReference type="InterPro" id="IPR036866">
    <property type="entry name" value="RibonucZ/Hydroxyglut_hydro"/>
</dbReference>
<protein>
    <submittedName>
        <fullName evidence="2">MBL fold metallo-hydrolase</fullName>
    </submittedName>
</protein>
<dbReference type="Gene3D" id="3.60.15.10">
    <property type="entry name" value="Ribonuclease Z/Hydroxyacylglutathione hydrolase-like"/>
    <property type="match status" value="1"/>
</dbReference>
<feature type="domain" description="Metallo-beta-lactamase" evidence="1">
    <location>
        <begin position="32"/>
        <end position="232"/>
    </location>
</feature>
<feature type="non-terminal residue" evidence="2">
    <location>
        <position position="277"/>
    </location>
</feature>
<comment type="caution">
    <text evidence="2">The sequence shown here is derived from an EMBL/GenBank/DDBJ whole genome shotgun (WGS) entry which is preliminary data.</text>
</comment>
<keyword evidence="3" id="KW-1185">Reference proteome</keyword>
<dbReference type="InterPro" id="IPR001279">
    <property type="entry name" value="Metallo-B-lactamas"/>
</dbReference>
<evidence type="ECO:0000313" key="3">
    <source>
        <dbReference type="Proteomes" id="UP000644115"/>
    </source>
</evidence>
<evidence type="ECO:0000259" key="1">
    <source>
        <dbReference type="SMART" id="SM00849"/>
    </source>
</evidence>
<dbReference type="InterPro" id="IPR050855">
    <property type="entry name" value="NDM-1-like"/>
</dbReference>
<dbReference type="PANTHER" id="PTHR42951:SF4">
    <property type="entry name" value="ACYL-COENZYME A THIOESTERASE MBLAC2"/>
    <property type="match status" value="1"/>
</dbReference>
<dbReference type="CDD" id="cd06262">
    <property type="entry name" value="metallo-hydrolase-like_MBL-fold"/>
    <property type="match status" value="1"/>
</dbReference>
<sequence length="277" mass="30948">MKDDIEIFNVFGDGFDRFAFPGKQYRVTAGRGGEAILIIGSEKTAIIDCGMAYCGGDVVKNIKDKLAEEGRNTLDFAFLTHSHYDHMGALPYIRRAFPEVIVYGSTHCQEILQRPNAKVLMKKLGTAARDLYRPDSKEEIPVDDLAVDIALKDGDMVSLGDETIQAIEAKGHTDCSMAYALEPDGILFTSESTGIVEAGLAINTPILKSFADAMTSLEKCRGYGAKYICLPHFGLIPQDFNEEYWMQFQQGCEDRIQMVREMKKEGLDADQMLERYR</sequence>
<proteinExistence type="predicted"/>
<reference evidence="2" key="1">
    <citation type="submission" date="2020-08" db="EMBL/GenBank/DDBJ databases">
        <authorList>
            <person name="Liu C."/>
            <person name="Sun Q."/>
        </authorList>
    </citation>
    <scope>NUCLEOTIDE SEQUENCE</scope>
    <source>
        <strain evidence="2">BX16</strain>
    </source>
</reference>
<dbReference type="AlphaFoldDB" id="A0A923NCP3"/>
<gene>
    <name evidence="2" type="ORF">H8876_06410</name>
</gene>
<dbReference type="Pfam" id="PF00753">
    <property type="entry name" value="Lactamase_B"/>
    <property type="match status" value="1"/>
</dbReference>
<dbReference type="EMBL" id="JACRWC010000080">
    <property type="protein sequence ID" value="MBC5999628.1"/>
    <property type="molecule type" value="Genomic_DNA"/>
</dbReference>
<accession>A0A923NCP3</accession>
<dbReference type="Proteomes" id="UP000644115">
    <property type="component" value="Unassembled WGS sequence"/>
</dbReference>
<name>A0A923NCP3_9FIRM</name>
<organism evidence="2 3">
    <name type="scientific">Lentihominibacter faecis</name>
    <dbReference type="NCBI Taxonomy" id="2764712"/>
    <lineage>
        <taxon>Bacteria</taxon>
        <taxon>Bacillati</taxon>
        <taxon>Bacillota</taxon>
        <taxon>Clostridia</taxon>
        <taxon>Peptostreptococcales</taxon>
        <taxon>Anaerovoracaceae</taxon>
        <taxon>Lentihominibacter</taxon>
    </lineage>
</organism>
<dbReference type="SMART" id="SM00849">
    <property type="entry name" value="Lactamase_B"/>
    <property type="match status" value="1"/>
</dbReference>
<dbReference type="RefSeq" id="WP_249287042.1">
    <property type="nucleotide sequence ID" value="NZ_JACRWC010000080.1"/>
</dbReference>
<dbReference type="SUPFAM" id="SSF56281">
    <property type="entry name" value="Metallo-hydrolase/oxidoreductase"/>
    <property type="match status" value="1"/>
</dbReference>
<evidence type="ECO:0000313" key="2">
    <source>
        <dbReference type="EMBL" id="MBC5999628.1"/>
    </source>
</evidence>
<dbReference type="PANTHER" id="PTHR42951">
    <property type="entry name" value="METALLO-BETA-LACTAMASE DOMAIN-CONTAINING"/>
    <property type="match status" value="1"/>
</dbReference>